<name>A0AAX3J0H4_9GAMM</name>
<feature type="compositionally biased region" description="Low complexity" evidence="1">
    <location>
        <begin position="70"/>
        <end position="85"/>
    </location>
</feature>
<dbReference type="RefSeq" id="WP_321170128.1">
    <property type="nucleotide sequence ID" value="NZ_JAOCKV010000004.1"/>
</dbReference>
<feature type="compositionally biased region" description="Low complexity" evidence="1">
    <location>
        <begin position="40"/>
        <end position="59"/>
    </location>
</feature>
<protein>
    <submittedName>
        <fullName evidence="3">Uncharacterized protein</fullName>
    </submittedName>
</protein>
<reference evidence="3 4" key="1">
    <citation type="submission" date="2019-10" db="EMBL/GenBank/DDBJ databases">
        <authorList>
            <person name="Karimi E."/>
        </authorList>
    </citation>
    <scope>NUCLEOTIDE SEQUENCE [LARGE SCALE GENOMIC DNA]</scope>
    <source>
        <strain evidence="3">Pantoea sp. 111</strain>
    </source>
</reference>
<accession>A0AAX3J0H4</accession>
<comment type="caution">
    <text evidence="3">The sequence shown here is derived from an EMBL/GenBank/DDBJ whole genome shotgun (WGS) entry which is preliminary data.</text>
</comment>
<feature type="chain" id="PRO_5043713248" evidence="2">
    <location>
        <begin position="25"/>
        <end position="136"/>
    </location>
</feature>
<organism evidence="3 4">
    <name type="scientific">Pantoea brenneri</name>
    <dbReference type="NCBI Taxonomy" id="472694"/>
    <lineage>
        <taxon>Bacteria</taxon>
        <taxon>Pseudomonadati</taxon>
        <taxon>Pseudomonadota</taxon>
        <taxon>Gammaproteobacteria</taxon>
        <taxon>Enterobacterales</taxon>
        <taxon>Erwiniaceae</taxon>
        <taxon>Pantoea</taxon>
    </lineage>
</organism>
<evidence type="ECO:0000313" key="4">
    <source>
        <dbReference type="Proteomes" id="UP000433737"/>
    </source>
</evidence>
<gene>
    <name evidence="3" type="ORF">PANT111_100133</name>
</gene>
<keyword evidence="2" id="KW-0732">Signal</keyword>
<feature type="region of interest" description="Disordered" evidence="1">
    <location>
        <begin position="26"/>
        <end position="110"/>
    </location>
</feature>
<evidence type="ECO:0000256" key="2">
    <source>
        <dbReference type="SAM" id="SignalP"/>
    </source>
</evidence>
<sequence length="136" mass="13137">MKTLTQTLLVSSLTAALWLTPAWAETPSADDTSNPAPVNSAAPTVQPTAQATPSAQPAAGEASSGVQPESAPAQSAPAATSAASALTGDAVTQDSGALSTVPLPQGLNNGDPALEAAASALPYAPGQAVTPVAAPR</sequence>
<feature type="signal peptide" evidence="2">
    <location>
        <begin position="1"/>
        <end position="24"/>
    </location>
</feature>
<dbReference type="Proteomes" id="UP000433737">
    <property type="component" value="Unassembled WGS sequence"/>
</dbReference>
<proteinExistence type="predicted"/>
<evidence type="ECO:0000313" key="3">
    <source>
        <dbReference type="EMBL" id="VXB05719.1"/>
    </source>
</evidence>
<evidence type="ECO:0000256" key="1">
    <source>
        <dbReference type="SAM" id="MobiDB-lite"/>
    </source>
</evidence>
<dbReference type="AlphaFoldDB" id="A0AAX3J0H4"/>
<dbReference type="EMBL" id="CABWMH010000002">
    <property type="protein sequence ID" value="VXB05719.1"/>
    <property type="molecule type" value="Genomic_DNA"/>
</dbReference>